<comment type="caution">
    <text evidence="1">The sequence shown here is derived from an EMBL/GenBank/DDBJ whole genome shotgun (WGS) entry which is preliminary data.</text>
</comment>
<dbReference type="EMBL" id="BART01026629">
    <property type="protein sequence ID" value="GAG99202.1"/>
    <property type="molecule type" value="Genomic_DNA"/>
</dbReference>
<accession>X1D262</accession>
<reference evidence="1" key="1">
    <citation type="journal article" date="2014" name="Front. Microbiol.">
        <title>High frequency of phylogenetically diverse reductive dehalogenase-homologous genes in deep subseafloor sedimentary metagenomes.</title>
        <authorList>
            <person name="Kawai M."/>
            <person name="Futagami T."/>
            <person name="Toyoda A."/>
            <person name="Takaki Y."/>
            <person name="Nishi S."/>
            <person name="Hori S."/>
            <person name="Arai W."/>
            <person name="Tsubouchi T."/>
            <person name="Morono Y."/>
            <person name="Uchiyama I."/>
            <person name="Ito T."/>
            <person name="Fujiyama A."/>
            <person name="Inagaki F."/>
            <person name="Takami H."/>
        </authorList>
    </citation>
    <scope>NUCLEOTIDE SEQUENCE</scope>
    <source>
        <strain evidence="1">Expedition CK06-06</strain>
    </source>
</reference>
<evidence type="ECO:0000313" key="1">
    <source>
        <dbReference type="EMBL" id="GAG99202.1"/>
    </source>
</evidence>
<gene>
    <name evidence="1" type="ORF">S01H4_47436</name>
</gene>
<dbReference type="AlphaFoldDB" id="X1D262"/>
<protein>
    <submittedName>
        <fullName evidence="1">Uncharacterized protein</fullName>
    </submittedName>
</protein>
<organism evidence="1">
    <name type="scientific">marine sediment metagenome</name>
    <dbReference type="NCBI Taxonomy" id="412755"/>
    <lineage>
        <taxon>unclassified sequences</taxon>
        <taxon>metagenomes</taxon>
        <taxon>ecological metagenomes</taxon>
    </lineage>
</organism>
<name>X1D262_9ZZZZ</name>
<proteinExistence type="predicted"/>
<sequence length="185" mass="20088">MSSEMGDVLKLVELTQTEIDNLSDQGGLYMNSTTGNLSVDGGDIAGGGDMLESTYDPNAVQDDAFDYANFLGTFQIKGPSTSVNLSSDLDNLNVNGFNIVNLSSGSQDRRITGIVAPSSGVNRVICFFNTNSNYRIKFVHQSGSSSANNRIVLRGQAGTRNLLQFQQAFAIYNHVINKWYITRIA</sequence>